<dbReference type="Proteomes" id="UP001321542">
    <property type="component" value="Chromosome"/>
</dbReference>
<gene>
    <name evidence="2" type="ORF">SGFS_025160</name>
</gene>
<reference evidence="2 3" key="1">
    <citation type="journal article" date="2010" name="ChemBioChem">
        <title>Cloning and characterization of the biosynthetic gene cluster of 16-membered macrolide antibiotic FD-891: involvement of a dual functional cytochrome P450 monooxygenase catalyzing epoxidation and hydroxylation.</title>
        <authorList>
            <person name="Kudo F."/>
            <person name="Motegi A."/>
            <person name="Mizoue K."/>
            <person name="Eguchi T."/>
        </authorList>
    </citation>
    <scope>NUCLEOTIDE SEQUENCE [LARGE SCALE GENOMIC DNA]</scope>
    <source>
        <strain evidence="2 3">A-8890</strain>
    </source>
</reference>
<name>A0ABM7F3Q2_9ACTN</name>
<dbReference type="EMBL" id="AP018448">
    <property type="protein sequence ID" value="BBC31222.1"/>
    <property type="molecule type" value="Genomic_DNA"/>
</dbReference>
<sequence length="112" mass="12301">MREALDEHRAMPYGDDRDQREGEQTQDLADRETPAGPLLLGARRPLLGESCRCHTARGFPCRANRALRALGQGVTGGTRIRAGGLADIRVGMFASMRAPVGFRRDRLDLKIG</sequence>
<feature type="compositionally biased region" description="Basic and acidic residues" evidence="1">
    <location>
        <begin position="1"/>
        <end position="33"/>
    </location>
</feature>
<keyword evidence="3" id="KW-1185">Reference proteome</keyword>
<evidence type="ECO:0000313" key="2">
    <source>
        <dbReference type="EMBL" id="BBC31222.1"/>
    </source>
</evidence>
<evidence type="ECO:0000313" key="3">
    <source>
        <dbReference type="Proteomes" id="UP001321542"/>
    </source>
</evidence>
<protein>
    <submittedName>
        <fullName evidence="2">Uncharacterized protein</fullName>
    </submittedName>
</protein>
<feature type="region of interest" description="Disordered" evidence="1">
    <location>
        <begin position="1"/>
        <end position="36"/>
    </location>
</feature>
<organism evidence="2 3">
    <name type="scientific">Streptomyces graminofaciens</name>
    <dbReference type="NCBI Taxonomy" id="68212"/>
    <lineage>
        <taxon>Bacteria</taxon>
        <taxon>Bacillati</taxon>
        <taxon>Actinomycetota</taxon>
        <taxon>Actinomycetes</taxon>
        <taxon>Kitasatosporales</taxon>
        <taxon>Streptomycetaceae</taxon>
        <taxon>Streptomyces</taxon>
    </lineage>
</organism>
<accession>A0ABM7F3Q2</accession>
<reference evidence="2 3" key="2">
    <citation type="journal article" date="2023" name="ChemBioChem">
        <title>Acyltransferase Domain Exchange between Two Independent Type I Polyketide Synthases in the Same Producer Strain of Macrolide Antibiotics.</title>
        <authorList>
            <person name="Kudo F."/>
            <person name="Kishikawa K."/>
            <person name="Tsuboi K."/>
            <person name="Kido T."/>
            <person name="Usui T."/>
            <person name="Hashimoto J."/>
            <person name="Shin-Ya K."/>
            <person name="Miyanaga A."/>
            <person name="Eguchi T."/>
        </authorList>
    </citation>
    <scope>NUCLEOTIDE SEQUENCE [LARGE SCALE GENOMIC DNA]</scope>
    <source>
        <strain evidence="2 3">A-8890</strain>
    </source>
</reference>
<evidence type="ECO:0000256" key="1">
    <source>
        <dbReference type="SAM" id="MobiDB-lite"/>
    </source>
</evidence>
<proteinExistence type="predicted"/>